<dbReference type="EMBL" id="CAJGYM010000005">
    <property type="protein sequence ID" value="CAD6186818.1"/>
    <property type="molecule type" value="Genomic_DNA"/>
</dbReference>
<dbReference type="Gene3D" id="3.60.21.10">
    <property type="match status" value="1"/>
</dbReference>
<evidence type="ECO:0000256" key="1">
    <source>
        <dbReference type="ARBA" id="ARBA00007993"/>
    </source>
</evidence>
<sequence>MSEFCGGADRAVSSNFASESEMDNYVLVDPLSAKPIECWKKYLKQGRVCEPGKTLRLDTPIYENKVRFVCISDTHEKLHEVMPYIPDGDVLIHAGDFTNYGDVGEVIKFNAEIGKLPHKHKLVIAGNHELGFEDGEEMSERLTAGLNMLGIKKAYELLSNCTYLCDKSYEVYGLKIYGAPWHSMPGYAFYRPRGQKILHKWNQIPAKIDVLITHTPPLGHGDFNAWNKMDGILAGCTELLNTVEQRVNPKYHVFGHVHQKHGVTTNGTTTFINAALCDHKLRSAYDPIIFDLPLPPGHTKC</sequence>
<feature type="domain" description="Calcineurin-like phosphoesterase" evidence="2">
    <location>
        <begin position="67"/>
        <end position="259"/>
    </location>
</feature>
<accession>A0A8S1GVQ2</accession>
<dbReference type="PANTHER" id="PTHR12905:SF32">
    <property type="entry name" value="UPF0046 PROTEIN C25E10.12"/>
    <property type="match status" value="1"/>
</dbReference>
<dbReference type="PIRSF" id="PIRSF035808">
    <property type="entry name" value="Pdiesterase_Brain_239"/>
    <property type="match status" value="1"/>
</dbReference>
<evidence type="ECO:0000313" key="3">
    <source>
        <dbReference type="EMBL" id="CAD6186818.1"/>
    </source>
</evidence>
<dbReference type="InterPro" id="IPR029052">
    <property type="entry name" value="Metallo-depent_PP-like"/>
</dbReference>
<name>A0A8S1GVQ2_9PELO</name>
<protein>
    <recommendedName>
        <fullName evidence="2">Calcineurin-like phosphoesterase domain-containing protein</fullName>
    </recommendedName>
</protein>
<proteinExistence type="inferred from homology"/>
<dbReference type="InterPro" id="IPR024201">
    <property type="entry name" value="Calcineurin-like_Pesterase"/>
</dbReference>
<evidence type="ECO:0000313" key="4">
    <source>
        <dbReference type="Proteomes" id="UP000835052"/>
    </source>
</evidence>
<gene>
    <name evidence="3" type="ORF">CAUJ_LOCUS2737</name>
</gene>
<reference evidence="3" key="1">
    <citation type="submission" date="2020-10" db="EMBL/GenBank/DDBJ databases">
        <authorList>
            <person name="Kikuchi T."/>
        </authorList>
    </citation>
    <scope>NUCLEOTIDE SEQUENCE</scope>
    <source>
        <strain evidence="3">NKZ352</strain>
    </source>
</reference>
<organism evidence="3 4">
    <name type="scientific">Caenorhabditis auriculariae</name>
    <dbReference type="NCBI Taxonomy" id="2777116"/>
    <lineage>
        <taxon>Eukaryota</taxon>
        <taxon>Metazoa</taxon>
        <taxon>Ecdysozoa</taxon>
        <taxon>Nematoda</taxon>
        <taxon>Chromadorea</taxon>
        <taxon>Rhabditida</taxon>
        <taxon>Rhabditina</taxon>
        <taxon>Rhabditomorpha</taxon>
        <taxon>Rhabditoidea</taxon>
        <taxon>Rhabditidae</taxon>
        <taxon>Peloderinae</taxon>
        <taxon>Caenorhabditis</taxon>
    </lineage>
</organism>
<dbReference type="OrthoDB" id="630188at2759"/>
<dbReference type="InterPro" id="IPR051693">
    <property type="entry name" value="UPF0046_metallophosphoest"/>
</dbReference>
<evidence type="ECO:0000259" key="2">
    <source>
        <dbReference type="Pfam" id="PF00149"/>
    </source>
</evidence>
<comment type="similarity">
    <text evidence="1">Belongs to the UPF0046 family.</text>
</comment>
<dbReference type="Pfam" id="PF00149">
    <property type="entry name" value="Metallophos"/>
    <property type="match status" value="1"/>
</dbReference>
<dbReference type="PANTHER" id="PTHR12905">
    <property type="entry name" value="METALLOPHOSPHOESTERASE"/>
    <property type="match status" value="1"/>
</dbReference>
<dbReference type="AlphaFoldDB" id="A0A8S1GVQ2"/>
<dbReference type="Proteomes" id="UP000835052">
    <property type="component" value="Unassembled WGS sequence"/>
</dbReference>
<dbReference type="GO" id="GO:0016787">
    <property type="term" value="F:hydrolase activity"/>
    <property type="evidence" value="ECO:0007669"/>
    <property type="project" value="InterPro"/>
</dbReference>
<keyword evidence="4" id="KW-1185">Reference proteome</keyword>
<dbReference type="CDD" id="cd07379">
    <property type="entry name" value="MPP_239FB"/>
    <property type="match status" value="1"/>
</dbReference>
<comment type="caution">
    <text evidence="3">The sequence shown here is derived from an EMBL/GenBank/DDBJ whole genome shotgun (WGS) entry which is preliminary data.</text>
</comment>
<dbReference type="SUPFAM" id="SSF56300">
    <property type="entry name" value="Metallo-dependent phosphatases"/>
    <property type="match status" value="1"/>
</dbReference>
<dbReference type="InterPro" id="IPR004843">
    <property type="entry name" value="Calcineurin-like_PHP"/>
</dbReference>